<feature type="transmembrane region" description="Helical" evidence="1">
    <location>
        <begin position="35"/>
        <end position="51"/>
    </location>
</feature>
<keyword evidence="1" id="KW-0812">Transmembrane</keyword>
<keyword evidence="1" id="KW-1133">Transmembrane helix</keyword>
<organism evidence="2">
    <name type="scientific">uncultured Caudovirales phage</name>
    <dbReference type="NCBI Taxonomy" id="2100421"/>
    <lineage>
        <taxon>Viruses</taxon>
        <taxon>Duplodnaviria</taxon>
        <taxon>Heunggongvirae</taxon>
        <taxon>Uroviricota</taxon>
        <taxon>Caudoviricetes</taxon>
        <taxon>Peduoviridae</taxon>
        <taxon>Maltschvirus</taxon>
        <taxon>Maltschvirus maltsch</taxon>
    </lineage>
</organism>
<sequence>MRYTRDVINQQTPYGAERVNIMHIKFKKSGITKEVKVGFSWTIFFFGWIALAIRGQYVAAFISFITLNIAACYYMFAANRLLARKLVADGWVSLEELPAQWGIEQ</sequence>
<reference evidence="2" key="1">
    <citation type="submission" date="2020-05" db="EMBL/GenBank/DDBJ databases">
        <authorList>
            <person name="Chiriac C."/>
            <person name="Salcher M."/>
            <person name="Ghai R."/>
            <person name="Kavagutti S V."/>
        </authorList>
    </citation>
    <scope>NUCLEOTIDE SEQUENCE</scope>
</reference>
<feature type="transmembrane region" description="Helical" evidence="1">
    <location>
        <begin position="57"/>
        <end position="76"/>
    </location>
</feature>
<dbReference type="EMBL" id="LR797271">
    <property type="protein sequence ID" value="CAB4197394.1"/>
    <property type="molecule type" value="Genomic_DNA"/>
</dbReference>
<evidence type="ECO:0008006" key="3">
    <source>
        <dbReference type="Google" id="ProtNLM"/>
    </source>
</evidence>
<proteinExistence type="predicted"/>
<name>A0A6J5RYX3_9CAUD</name>
<protein>
    <recommendedName>
        <fullName evidence="3">DUF2628 domain-containing protein</fullName>
    </recommendedName>
</protein>
<accession>A0A6J5RYX3</accession>
<gene>
    <name evidence="2" type="ORF">UFOVP1309_11</name>
</gene>
<keyword evidence="1" id="KW-0472">Membrane</keyword>
<evidence type="ECO:0000256" key="1">
    <source>
        <dbReference type="SAM" id="Phobius"/>
    </source>
</evidence>
<evidence type="ECO:0000313" key="2">
    <source>
        <dbReference type="EMBL" id="CAB4197394.1"/>
    </source>
</evidence>